<comment type="caution">
    <text evidence="3">The sequence shown here is derived from an EMBL/GenBank/DDBJ whole genome shotgun (WGS) entry which is preliminary data.</text>
</comment>
<keyword evidence="1" id="KW-0812">Transmembrane</keyword>
<dbReference type="Pfam" id="PF13116">
    <property type="entry name" value="YhdP"/>
    <property type="match status" value="1"/>
</dbReference>
<gene>
    <name evidence="3" type="ORF">EHS89_14550</name>
</gene>
<dbReference type="OrthoDB" id="9762238at2"/>
<dbReference type="NCBIfam" id="TIGR02099">
    <property type="entry name" value="YhdP family protein"/>
    <property type="match status" value="1"/>
</dbReference>
<dbReference type="PANTHER" id="PTHR38690:SF1">
    <property type="entry name" value="PROTEASE"/>
    <property type="match status" value="1"/>
</dbReference>
<keyword evidence="4" id="KW-1185">Reference proteome</keyword>
<name>A0A3P1SMD6_9GAMM</name>
<proteinExistence type="predicted"/>
<keyword evidence="1" id="KW-0472">Membrane</keyword>
<sequence length="1326" mass="145666">MEVTVFFSSQLFRSLNRWLGWLLVVLILTIALLTVAVRQLLPAVSEYRVEIEQYLSERMRTQVTVGDINASWEGRFPTLLIQDVLISDHRSRNIGQISVDQIVLGLNPVSSLLQFQPVLSRVEIWSLHSKVDFISWPDPAKKKATSSATTKDSAADPLALLWLQPHIFFYDTRLDLSLPSGAELELRSPAVNLENSQSQHHFSGELLVEYEEKTAAAILKIESDSYRFDPKTTNFDFYMSLAGVDNRLLQLSRELFPLPAELEQLELNSEIWGNWSDGRLTKIFGNLDSDRIQVSATSEQLSQPLLIQDLSTDFALLQPQRGHFQLQVSEFSALVDGHSLLLPQLVVDRQKGQVHSVSLDVLDLDKTKAFAQSQSFVPENISALLEKVSPKGVLHNISVKWPHTEKTDWLDLKFEADLDAVGFAGVYGAPAMSGIDGLLQMNYSAEQGLEGRVDLESEQLGLHFPSVFKQGWVFDSARGVTHISLKQNTLHLQSEHVELQKPGINAAGRWSLYLPLTREIQSELTLLIGLKGSDASLAPELIPDYFLDPGIKQWVSQSVKKGHLNQGGFMLHTGTRDIPSLQPPRIQLYLDIADANIDYQPGWPEVTNASAGFLLRDQGMQISLSDGKIKNSDIAHSWLYLAPGSQNLRLIGQVNGGAGDIFETLLESPVMSGKNRELADWTLSGQATTDLRLNIPLRGGEPDIDVGSSFTQLTLASDKRNLSFSKLAGGVGYRNDKGLYSSAIKGQFFGYPLTADISTSGSGVQEKIRTRINSTVRFDQLRKWSGIELLALAEGVQPYQADLDICIKADCSGLTVQSDLAQSQLNLIAPFSKEKGAVKPLLLRTDFSSPQTFNIALGEKLRAWLQLKDDRLSKGTLVLGGQEAKPSSYAGLSIQGELDRLEYEQLSMMLSKGGILADGQTANAGSDSKSAVSKGQDGKGKSDVGLAVQGMLHIGSLSYLDMELNAVKTELNREPNSWLISLSGLDLDSQIIIPDDAQVPPVIRFEYLNLDRLLATKALSEAENPVTNDANVRAVPDQPGNMPDLDIEVNNLVLKDKRWGNWGFNVRNRNQTTYIENITGEMPGLNATGQLVWKPGTTSVSELTLKIEAGNLDQALTSAGFDSVMKTKSMKTWLVFSWLGAPWDYSIDDLSGSAKFTARDGRIVSAGSGSGFLRVFGILNMNALGRRLKLDFADLFAKGIAFDKMQGDYRIINGVATSNEPFVLRGPSVDMAMSGDIDLVHETVNKQMAVTLPVTDNLPLAAFLLGAPQVAGVAFLLDKLIGDKVKKEIATVTYTMEGDWSDPKVELLQQNKEANTEPSNKGSAVK</sequence>
<dbReference type="PANTHER" id="PTHR38690">
    <property type="entry name" value="PROTEASE-RELATED"/>
    <property type="match status" value="1"/>
</dbReference>
<feature type="domain" description="YhdP central" evidence="2">
    <location>
        <begin position="11"/>
        <end position="1305"/>
    </location>
</feature>
<evidence type="ECO:0000313" key="3">
    <source>
        <dbReference type="EMBL" id="RRC98308.1"/>
    </source>
</evidence>
<dbReference type="InterPro" id="IPR025263">
    <property type="entry name" value="YhdP_central"/>
</dbReference>
<accession>A0A3P1SMD6</accession>
<evidence type="ECO:0000259" key="2">
    <source>
        <dbReference type="Pfam" id="PF13116"/>
    </source>
</evidence>
<dbReference type="EMBL" id="RQXV01000008">
    <property type="protein sequence ID" value="RRC98308.1"/>
    <property type="molecule type" value="Genomic_DNA"/>
</dbReference>
<evidence type="ECO:0000256" key="1">
    <source>
        <dbReference type="SAM" id="Phobius"/>
    </source>
</evidence>
<feature type="transmembrane region" description="Helical" evidence="1">
    <location>
        <begin position="18"/>
        <end position="41"/>
    </location>
</feature>
<evidence type="ECO:0000313" key="4">
    <source>
        <dbReference type="Proteomes" id="UP000267535"/>
    </source>
</evidence>
<dbReference type="InterPro" id="IPR011836">
    <property type="entry name" value="YhdP"/>
</dbReference>
<organism evidence="3 4">
    <name type="scientific">Amphritea balenae</name>
    <dbReference type="NCBI Taxonomy" id="452629"/>
    <lineage>
        <taxon>Bacteria</taxon>
        <taxon>Pseudomonadati</taxon>
        <taxon>Pseudomonadota</taxon>
        <taxon>Gammaproteobacteria</taxon>
        <taxon>Oceanospirillales</taxon>
        <taxon>Oceanospirillaceae</taxon>
        <taxon>Amphritea</taxon>
    </lineage>
</organism>
<reference evidence="3 4" key="1">
    <citation type="submission" date="2018-11" db="EMBL/GenBank/DDBJ databases">
        <title>The draft genome sequence of Amphritea balenae JAMM 1525T.</title>
        <authorList>
            <person name="Fang Z."/>
            <person name="Zhang Y."/>
            <person name="Han X."/>
        </authorList>
    </citation>
    <scope>NUCLEOTIDE SEQUENCE [LARGE SCALE GENOMIC DNA]</scope>
    <source>
        <strain evidence="3 4">JAMM 1525</strain>
    </source>
</reference>
<dbReference type="Proteomes" id="UP000267535">
    <property type="component" value="Unassembled WGS sequence"/>
</dbReference>
<keyword evidence="1" id="KW-1133">Transmembrane helix</keyword>
<protein>
    <submittedName>
        <fullName evidence="3">TIGR02099 family protein</fullName>
    </submittedName>
</protein>